<reference evidence="1" key="1">
    <citation type="submission" date="2020-10" db="EMBL/GenBank/DDBJ databases">
        <authorList>
            <person name="Gilroy R."/>
        </authorList>
    </citation>
    <scope>NUCLEOTIDE SEQUENCE</scope>
    <source>
        <strain evidence="1">ChiSjej4B22-8349</strain>
    </source>
</reference>
<dbReference type="GO" id="GO:0003700">
    <property type="term" value="F:DNA-binding transcription factor activity"/>
    <property type="evidence" value="ECO:0007669"/>
    <property type="project" value="TreeGrafter"/>
</dbReference>
<dbReference type="Pfam" id="PF02082">
    <property type="entry name" value="Rrf2"/>
    <property type="match status" value="1"/>
</dbReference>
<dbReference type="Gene3D" id="1.10.10.10">
    <property type="entry name" value="Winged helix-like DNA-binding domain superfamily/Winged helix DNA-binding domain"/>
    <property type="match status" value="1"/>
</dbReference>
<dbReference type="AlphaFoldDB" id="A0A9D1N8J6"/>
<evidence type="ECO:0000313" key="2">
    <source>
        <dbReference type="Proteomes" id="UP000824130"/>
    </source>
</evidence>
<gene>
    <name evidence="1" type="ORF">IAD25_08750</name>
</gene>
<dbReference type="NCBIfam" id="TIGR00738">
    <property type="entry name" value="rrf2_super"/>
    <property type="match status" value="1"/>
</dbReference>
<dbReference type="PANTHER" id="PTHR33221:SF15">
    <property type="entry name" value="HTH-TYPE TRANSCRIPTIONAL REGULATOR YWGB-RELATED"/>
    <property type="match status" value="1"/>
</dbReference>
<name>A0A9D1N8J6_9FIRM</name>
<evidence type="ECO:0000313" key="1">
    <source>
        <dbReference type="EMBL" id="HIU96772.1"/>
    </source>
</evidence>
<reference evidence="1" key="2">
    <citation type="journal article" date="2021" name="PeerJ">
        <title>Extensive microbial diversity within the chicken gut microbiome revealed by metagenomics and culture.</title>
        <authorList>
            <person name="Gilroy R."/>
            <person name="Ravi A."/>
            <person name="Getino M."/>
            <person name="Pursley I."/>
            <person name="Horton D.L."/>
            <person name="Alikhan N.F."/>
            <person name="Baker D."/>
            <person name="Gharbi K."/>
            <person name="Hall N."/>
            <person name="Watson M."/>
            <person name="Adriaenssens E.M."/>
            <person name="Foster-Nyarko E."/>
            <person name="Jarju S."/>
            <person name="Secka A."/>
            <person name="Antonio M."/>
            <person name="Oren A."/>
            <person name="Chaudhuri R.R."/>
            <person name="La Ragione R."/>
            <person name="Hildebrand F."/>
            <person name="Pallen M.J."/>
        </authorList>
    </citation>
    <scope>NUCLEOTIDE SEQUENCE</scope>
    <source>
        <strain evidence="1">ChiSjej4B22-8349</strain>
    </source>
</reference>
<accession>A0A9D1N8J6</accession>
<proteinExistence type="predicted"/>
<dbReference type="InterPro" id="IPR000944">
    <property type="entry name" value="Tscrpt_reg_Rrf2"/>
</dbReference>
<comment type="caution">
    <text evidence="1">The sequence shown here is derived from an EMBL/GenBank/DDBJ whole genome shotgun (WGS) entry which is preliminary data.</text>
</comment>
<protein>
    <submittedName>
        <fullName evidence="1">Rrf2 family transcriptional regulator</fullName>
    </submittedName>
</protein>
<dbReference type="InterPro" id="IPR036390">
    <property type="entry name" value="WH_DNA-bd_sf"/>
</dbReference>
<sequence length="133" mass="15286">MHILIIKEVEYAIRILDELYNNGPMSAKDLSERRDIPSPFIYRVLKKLEEKEILSVKRGPKGGYTLKGDCNELTLYDVISAFENTFLVIECMKSGYDCSRNEGADCCLHREFGHIQGMLKNEFRSKSLASLFQ</sequence>
<dbReference type="CDD" id="cd00090">
    <property type="entry name" value="HTH_ARSR"/>
    <property type="match status" value="1"/>
</dbReference>
<dbReference type="InterPro" id="IPR011991">
    <property type="entry name" value="ArsR-like_HTH"/>
</dbReference>
<dbReference type="PANTHER" id="PTHR33221">
    <property type="entry name" value="WINGED HELIX-TURN-HELIX TRANSCRIPTIONAL REGULATOR, RRF2 FAMILY"/>
    <property type="match status" value="1"/>
</dbReference>
<dbReference type="InterPro" id="IPR036388">
    <property type="entry name" value="WH-like_DNA-bd_sf"/>
</dbReference>
<dbReference type="Proteomes" id="UP000824130">
    <property type="component" value="Unassembled WGS sequence"/>
</dbReference>
<dbReference type="PROSITE" id="PS51197">
    <property type="entry name" value="HTH_RRF2_2"/>
    <property type="match status" value="1"/>
</dbReference>
<dbReference type="SUPFAM" id="SSF46785">
    <property type="entry name" value="Winged helix' DNA-binding domain"/>
    <property type="match status" value="1"/>
</dbReference>
<organism evidence="1 2">
    <name type="scientific">Candidatus Allocopromorpha excrementipullorum</name>
    <dbReference type="NCBI Taxonomy" id="2840743"/>
    <lineage>
        <taxon>Bacteria</taxon>
        <taxon>Bacillati</taxon>
        <taxon>Bacillota</taxon>
        <taxon>Clostridia</taxon>
        <taxon>Eubacteriales</taxon>
        <taxon>Eubacteriaceae</taxon>
        <taxon>Eubacteriaceae incertae sedis</taxon>
        <taxon>Candidatus Allocopromorpha</taxon>
    </lineage>
</organism>
<dbReference type="GO" id="GO:0005829">
    <property type="term" value="C:cytosol"/>
    <property type="evidence" value="ECO:0007669"/>
    <property type="project" value="TreeGrafter"/>
</dbReference>
<dbReference type="EMBL" id="DVOB01000187">
    <property type="protein sequence ID" value="HIU96772.1"/>
    <property type="molecule type" value="Genomic_DNA"/>
</dbReference>